<evidence type="ECO:0000256" key="1">
    <source>
        <dbReference type="SAM" id="MobiDB-lite"/>
    </source>
</evidence>
<dbReference type="Proteomes" id="UP001596516">
    <property type="component" value="Unassembled WGS sequence"/>
</dbReference>
<gene>
    <name evidence="2" type="ORF">ACFQXB_00330</name>
</gene>
<keyword evidence="3" id="KW-1185">Reference proteome</keyword>
<organism evidence="2 3">
    <name type="scientific">Plastorhodobacter daqingensis</name>
    <dbReference type="NCBI Taxonomy" id="1387281"/>
    <lineage>
        <taxon>Bacteria</taxon>
        <taxon>Pseudomonadati</taxon>
        <taxon>Pseudomonadota</taxon>
        <taxon>Alphaproteobacteria</taxon>
        <taxon>Rhodobacterales</taxon>
        <taxon>Paracoccaceae</taxon>
        <taxon>Plastorhodobacter</taxon>
    </lineage>
</organism>
<sequence length="197" mass="21367">MARRIQLREFDAPEAAPEPPRFSEQELETARLTAYDEGYQRGLDDAMRAAEQDQLRLREDIAQALQEMSFTYHEARGHVLRALQPLFSEMLAKLLPEAARAALPGIISEVLMPAAAAAAGIPVQIAVAQDDLAAVTAAIEDPGFPVHFFADPALLPGQAALRLGDTETAIDLDDAVEHIRAAVTGFYALQSEARIHG</sequence>
<dbReference type="RefSeq" id="WP_377397379.1">
    <property type="nucleotide sequence ID" value="NZ_JBHTFQ010000001.1"/>
</dbReference>
<proteinExistence type="predicted"/>
<name>A0ABW2UGN2_9RHOB</name>
<feature type="compositionally biased region" description="Basic and acidic residues" evidence="1">
    <location>
        <begin position="1"/>
        <end position="11"/>
    </location>
</feature>
<dbReference type="EMBL" id="JBHTFQ010000001">
    <property type="protein sequence ID" value="MFC7702637.1"/>
    <property type="molecule type" value="Genomic_DNA"/>
</dbReference>
<feature type="region of interest" description="Disordered" evidence="1">
    <location>
        <begin position="1"/>
        <end position="27"/>
    </location>
</feature>
<keyword evidence="2" id="KW-0966">Cell projection</keyword>
<comment type="caution">
    <text evidence="2">The sequence shown here is derived from an EMBL/GenBank/DDBJ whole genome shotgun (WGS) entry which is preliminary data.</text>
</comment>
<accession>A0ABW2UGN2</accession>
<protein>
    <submittedName>
        <fullName evidence="2">Flagellar biosynthesis protein</fullName>
    </submittedName>
</protein>
<evidence type="ECO:0000313" key="3">
    <source>
        <dbReference type="Proteomes" id="UP001596516"/>
    </source>
</evidence>
<keyword evidence="2" id="KW-0969">Cilium</keyword>
<keyword evidence="2" id="KW-0282">Flagellum</keyword>
<reference evidence="3" key="1">
    <citation type="journal article" date="2019" name="Int. J. Syst. Evol. Microbiol.">
        <title>The Global Catalogue of Microorganisms (GCM) 10K type strain sequencing project: providing services to taxonomists for standard genome sequencing and annotation.</title>
        <authorList>
            <consortium name="The Broad Institute Genomics Platform"/>
            <consortium name="The Broad Institute Genome Sequencing Center for Infectious Disease"/>
            <person name="Wu L."/>
            <person name="Ma J."/>
        </authorList>
    </citation>
    <scope>NUCLEOTIDE SEQUENCE [LARGE SCALE GENOMIC DNA]</scope>
    <source>
        <strain evidence="3">CGMCC 1.12750</strain>
    </source>
</reference>
<evidence type="ECO:0000313" key="2">
    <source>
        <dbReference type="EMBL" id="MFC7702637.1"/>
    </source>
</evidence>